<gene>
    <name evidence="1" type="ORF">NLG97_g6952</name>
</gene>
<evidence type="ECO:0000313" key="1">
    <source>
        <dbReference type="EMBL" id="KAJ3484863.1"/>
    </source>
</evidence>
<dbReference type="Proteomes" id="UP001148737">
    <property type="component" value="Unassembled WGS sequence"/>
</dbReference>
<protein>
    <submittedName>
        <fullName evidence="1">Uncharacterized protein</fullName>
    </submittedName>
</protein>
<reference evidence="1" key="1">
    <citation type="submission" date="2022-07" db="EMBL/GenBank/DDBJ databases">
        <title>Genome Sequence of Lecanicillium saksenae.</title>
        <authorList>
            <person name="Buettner E."/>
        </authorList>
    </citation>
    <scope>NUCLEOTIDE SEQUENCE</scope>
    <source>
        <strain evidence="1">VT-O1</strain>
    </source>
</reference>
<proteinExistence type="predicted"/>
<accession>A0ACC1QQI4</accession>
<evidence type="ECO:0000313" key="2">
    <source>
        <dbReference type="Proteomes" id="UP001148737"/>
    </source>
</evidence>
<name>A0ACC1QQI4_9HYPO</name>
<keyword evidence="2" id="KW-1185">Reference proteome</keyword>
<organism evidence="1 2">
    <name type="scientific">Lecanicillium saksenae</name>
    <dbReference type="NCBI Taxonomy" id="468837"/>
    <lineage>
        <taxon>Eukaryota</taxon>
        <taxon>Fungi</taxon>
        <taxon>Dikarya</taxon>
        <taxon>Ascomycota</taxon>
        <taxon>Pezizomycotina</taxon>
        <taxon>Sordariomycetes</taxon>
        <taxon>Hypocreomycetidae</taxon>
        <taxon>Hypocreales</taxon>
        <taxon>Cordycipitaceae</taxon>
        <taxon>Lecanicillium</taxon>
    </lineage>
</organism>
<comment type="caution">
    <text evidence="1">The sequence shown here is derived from an EMBL/GenBank/DDBJ whole genome shotgun (WGS) entry which is preliminary data.</text>
</comment>
<dbReference type="EMBL" id="JANAKD010000995">
    <property type="protein sequence ID" value="KAJ3484863.1"/>
    <property type="molecule type" value="Genomic_DNA"/>
</dbReference>
<sequence length="402" mass="44352">MSDKNEVSTSEHVAPAGGKKGALKRHCARFWWLHLIIFVLVAVFVILITVARVWGATRDSGLQHKLKFPQGSSPTREQTYTLGHARNSNLQKYAPRESPANTPRPSIFVAIPRIAQDKINQAKLEIVAVKISNATPDSYQMTINSTISTDGTVKADIDPFAGDMYLEDTPDQTPFAVLNFPPTNANKHSNVNVDQLVKITNMDAFNKFNTWFVNNETLKIGIKGKTKVQPKGLSKKYDVTFHKVQEIKGLNLFKGMKVENAKVDLKTNSKNSTDFRNFNATAVLPNPSHFSLDIGNATFDNYFLGANLGKLYIDNLSLVPGENKAFVTGALDQGQIILLMGANKPYCETGVAQFSLIGSNVTRNGEEIPYFQYALAHANQTVELDVGETLKNSNFPAKITCV</sequence>